<accession>A0A3Q9UGY9</accession>
<dbReference type="AlphaFoldDB" id="A0A3Q9UGY9"/>
<dbReference type="PANTHER" id="PTHR39441:SF1">
    <property type="entry name" value="DUF2252 DOMAIN-CONTAINING PROTEIN"/>
    <property type="match status" value="1"/>
</dbReference>
<dbReference type="Pfam" id="PF10009">
    <property type="entry name" value="DUF2252"/>
    <property type="match status" value="1"/>
</dbReference>
<sequence>MSKAVSPAFTPTPPPSFDDRIHRGREARESTTWDGVAQLSTTDRDPIGILSEQNEDRLQSLVPLRTERMSVSPFTFYRGTAALMASDLARTPHSGILVASCGDAHVSNFGFYASPQRSLVFDLNDFDESAWAPWEWDLKRLVASIVIAGRSTSRKKAVVRQTAVDTIASYLDALRAAVHTSPTERYFTHFDAEQHVSQLSKKSREVLKDAIGDAEKRTSARVVRRLTAVAKDGHRRFIEQPLVLTPIHDAAAAAVADGLRQYQDSASEDIHLLMLHYGLADVARRVVGVGSVGTRCFLALFEDGDGHHQVLQVKEAGRSVLEQYGGIAQPPALQDTMTSRGQGARVVGLQRILQGLSDPFLGYIDQGSRGYYVRQFHDMKGSIDMDTLKDEPFNRYGTACGRVLARAHAQSPEAVEILGFAGHGKKLTEAILSWSLDYAKLSESDFDLFTARSRPR</sequence>
<dbReference type="EMBL" id="CP025570">
    <property type="protein sequence ID" value="AZZ38528.1"/>
    <property type="molecule type" value="Genomic_DNA"/>
</dbReference>
<gene>
    <name evidence="2" type="ORF">C0Z10_00800</name>
</gene>
<evidence type="ECO:0000313" key="2">
    <source>
        <dbReference type="EMBL" id="AZZ38528.1"/>
    </source>
</evidence>
<dbReference type="Proteomes" id="UP000285875">
    <property type="component" value="Chromosome"/>
</dbReference>
<name>A0A3Q9UGY9_9ACTN</name>
<dbReference type="RefSeq" id="WP_097798134.1">
    <property type="nucleotide sequence ID" value="NZ_CP025570.1"/>
</dbReference>
<proteinExistence type="predicted"/>
<evidence type="ECO:0000313" key="3">
    <source>
        <dbReference type="Proteomes" id="UP000285875"/>
    </source>
</evidence>
<organism evidence="2 3">
    <name type="scientific">Acidipropionibacterium jensenii</name>
    <dbReference type="NCBI Taxonomy" id="1749"/>
    <lineage>
        <taxon>Bacteria</taxon>
        <taxon>Bacillati</taxon>
        <taxon>Actinomycetota</taxon>
        <taxon>Actinomycetes</taxon>
        <taxon>Propionibacteriales</taxon>
        <taxon>Propionibacteriaceae</taxon>
        <taxon>Acidipropionibacterium</taxon>
    </lineage>
</organism>
<reference evidence="3" key="1">
    <citation type="submission" date="2017-12" db="EMBL/GenBank/DDBJ databases">
        <title>Whole genome sequencing of Acidipropionibacterium jensenii strains JS279 and JS280.</title>
        <authorList>
            <person name="Deptula P."/>
            <person name="Laine P."/>
            <person name="Smolander O.-P."/>
            <person name="Paulin L."/>
            <person name="Auvinen P."/>
            <person name="Varmanen P."/>
        </authorList>
    </citation>
    <scope>NUCLEOTIDE SEQUENCE [LARGE SCALE GENOMIC DNA]</scope>
    <source>
        <strain evidence="3">JS280</strain>
    </source>
</reference>
<evidence type="ECO:0000256" key="1">
    <source>
        <dbReference type="SAM" id="MobiDB-lite"/>
    </source>
</evidence>
<feature type="region of interest" description="Disordered" evidence="1">
    <location>
        <begin position="1"/>
        <end position="33"/>
    </location>
</feature>
<feature type="compositionally biased region" description="Basic and acidic residues" evidence="1">
    <location>
        <begin position="17"/>
        <end position="31"/>
    </location>
</feature>
<dbReference type="KEGG" id="aji:C0Z10_00800"/>
<protein>
    <submittedName>
        <fullName evidence="2">DUF2252 domain-containing protein</fullName>
    </submittedName>
</protein>
<dbReference type="PANTHER" id="PTHR39441">
    <property type="entry name" value="DUF2252 DOMAIN-CONTAINING PROTEIN"/>
    <property type="match status" value="1"/>
</dbReference>
<dbReference type="InterPro" id="IPR018721">
    <property type="entry name" value="DUF2252"/>
</dbReference>